<reference evidence="1 2" key="1">
    <citation type="submission" date="2018-03" db="EMBL/GenBank/DDBJ databases">
        <title>Genomic Encyclopedia of Type Strains, Phase III (KMG-III): the genomes of soil and plant-associated and newly described type strains.</title>
        <authorList>
            <person name="Whitman W."/>
        </authorList>
    </citation>
    <scope>NUCLEOTIDE SEQUENCE [LARGE SCALE GENOMIC DNA]</scope>
    <source>
        <strain evidence="1 2">MWH-P2sevCIIIb</strain>
    </source>
</reference>
<dbReference type="EMBL" id="PVTV01000012">
    <property type="protein sequence ID" value="PRY98573.1"/>
    <property type="molecule type" value="Genomic_DNA"/>
</dbReference>
<organism evidence="1 2">
    <name type="scientific">Jezberella montanilacus</name>
    <dbReference type="NCBI Taxonomy" id="323426"/>
    <lineage>
        <taxon>Bacteria</taxon>
        <taxon>Pseudomonadati</taxon>
        <taxon>Pseudomonadota</taxon>
        <taxon>Betaproteobacteria</taxon>
        <taxon>Burkholderiales</taxon>
        <taxon>Alcaligenaceae</taxon>
        <taxon>Jezberella</taxon>
    </lineage>
</organism>
<sequence length="63" mass="6746">MNQAETLDFVLISAKALGIPMDAACAERVAAHLQRTAAMAKMLESAALTPFDEPAEIFCPKPQ</sequence>
<protein>
    <submittedName>
        <fullName evidence="1">Uncharacterized protein DUF4089</fullName>
    </submittedName>
</protein>
<dbReference type="Pfam" id="PF13318">
    <property type="entry name" value="AtzG-like"/>
    <property type="match status" value="1"/>
</dbReference>
<dbReference type="AlphaFoldDB" id="A0A2T0XHZ8"/>
<dbReference type="Proteomes" id="UP000238308">
    <property type="component" value="Unassembled WGS sequence"/>
</dbReference>
<proteinExistence type="predicted"/>
<accession>A0A2T0XHZ8</accession>
<comment type="caution">
    <text evidence="1">The sequence shown here is derived from an EMBL/GenBank/DDBJ whole genome shotgun (WGS) entry which is preliminary data.</text>
</comment>
<dbReference type="InterPro" id="IPR025148">
    <property type="entry name" value="AtzG-like"/>
</dbReference>
<evidence type="ECO:0000313" key="2">
    <source>
        <dbReference type="Proteomes" id="UP000238308"/>
    </source>
</evidence>
<dbReference type="RefSeq" id="WP_106227269.1">
    <property type="nucleotide sequence ID" value="NZ_PVTV01000012.1"/>
</dbReference>
<keyword evidence="2" id="KW-1185">Reference proteome</keyword>
<gene>
    <name evidence="1" type="ORF">BCM14_1406</name>
</gene>
<dbReference type="OrthoDB" id="9155274at2"/>
<name>A0A2T0XHZ8_9BURK</name>
<evidence type="ECO:0000313" key="1">
    <source>
        <dbReference type="EMBL" id="PRY98573.1"/>
    </source>
</evidence>